<dbReference type="PROSITE" id="PS51257">
    <property type="entry name" value="PROKAR_LIPOPROTEIN"/>
    <property type="match status" value="1"/>
</dbReference>
<dbReference type="Pfam" id="PF11901">
    <property type="entry name" value="DM9"/>
    <property type="match status" value="1"/>
</dbReference>
<feature type="signal peptide" evidence="1">
    <location>
        <begin position="1"/>
        <end position="25"/>
    </location>
</feature>
<accession>A0AA39KIB8</accession>
<dbReference type="PANTHER" id="PTHR31649">
    <property type="entry name" value="AGAP009604-PA"/>
    <property type="match status" value="1"/>
</dbReference>
<dbReference type="SMART" id="SM00696">
    <property type="entry name" value="DM9"/>
    <property type="match status" value="1"/>
</dbReference>
<proteinExistence type="predicted"/>
<evidence type="ECO:0000256" key="1">
    <source>
        <dbReference type="SAM" id="SignalP"/>
    </source>
</evidence>
<feature type="chain" id="PRO_5041352815" evidence="1">
    <location>
        <begin position="26"/>
        <end position="212"/>
    </location>
</feature>
<organism evidence="2 3">
    <name type="scientific">Microctonus hyperodae</name>
    <name type="common">Parasitoid wasp</name>
    <dbReference type="NCBI Taxonomy" id="165561"/>
    <lineage>
        <taxon>Eukaryota</taxon>
        <taxon>Metazoa</taxon>
        <taxon>Ecdysozoa</taxon>
        <taxon>Arthropoda</taxon>
        <taxon>Hexapoda</taxon>
        <taxon>Insecta</taxon>
        <taxon>Pterygota</taxon>
        <taxon>Neoptera</taxon>
        <taxon>Endopterygota</taxon>
        <taxon>Hymenoptera</taxon>
        <taxon>Apocrita</taxon>
        <taxon>Ichneumonoidea</taxon>
        <taxon>Braconidae</taxon>
        <taxon>Euphorinae</taxon>
        <taxon>Microctonus</taxon>
    </lineage>
</organism>
<keyword evidence="3" id="KW-1185">Reference proteome</keyword>
<protein>
    <submittedName>
        <fullName evidence="2">Uncharacterized protein</fullName>
    </submittedName>
</protein>
<dbReference type="PANTHER" id="PTHR31649:SF1">
    <property type="entry name" value="FARNESOIC ACID O-METHYL TRANSFERASE DOMAIN-CONTAINING PROTEIN"/>
    <property type="match status" value="1"/>
</dbReference>
<comment type="caution">
    <text evidence="2">The sequence shown here is derived from an EMBL/GenBank/DDBJ whole genome shotgun (WGS) entry which is preliminary data.</text>
</comment>
<evidence type="ECO:0000313" key="2">
    <source>
        <dbReference type="EMBL" id="KAK0162612.1"/>
    </source>
</evidence>
<reference evidence="2" key="1">
    <citation type="journal article" date="2023" name="bioRxiv">
        <title>Scaffold-level genome assemblies of two parasitoid biocontrol wasps reveal the parthenogenesis mechanism and an associated novel virus.</title>
        <authorList>
            <person name="Inwood S."/>
            <person name="Skelly J."/>
            <person name="Guhlin J."/>
            <person name="Harrop T."/>
            <person name="Goldson S."/>
            <person name="Dearden P."/>
        </authorList>
    </citation>
    <scope>NUCLEOTIDE SEQUENCE</scope>
    <source>
        <strain evidence="2">Lincoln</strain>
        <tissue evidence="2">Whole body</tissue>
    </source>
</reference>
<name>A0AA39KIB8_MICHY</name>
<evidence type="ECO:0000313" key="3">
    <source>
        <dbReference type="Proteomes" id="UP001168972"/>
    </source>
</evidence>
<dbReference type="AlphaFoldDB" id="A0AA39KIB8"/>
<dbReference type="EMBL" id="JAQQBR010001833">
    <property type="protein sequence ID" value="KAK0162612.1"/>
    <property type="molecule type" value="Genomic_DNA"/>
</dbReference>
<keyword evidence="1" id="KW-0732">Signal</keyword>
<dbReference type="InterPro" id="IPR006616">
    <property type="entry name" value="DM9_repeat"/>
</dbReference>
<gene>
    <name evidence="2" type="ORF">PV327_006377</name>
</gene>
<reference evidence="2" key="2">
    <citation type="submission" date="2023-03" db="EMBL/GenBank/DDBJ databases">
        <authorList>
            <person name="Inwood S.N."/>
            <person name="Skelly J.G."/>
            <person name="Guhlin J."/>
            <person name="Harrop T.W.R."/>
            <person name="Goldson S.G."/>
            <person name="Dearden P.K."/>
        </authorList>
    </citation>
    <scope>NUCLEOTIDE SEQUENCE</scope>
    <source>
        <strain evidence="2">Lincoln</strain>
        <tissue evidence="2">Whole body</tissue>
    </source>
</reference>
<sequence>MKVAYVDIVVVLGCMLQTLIGCSHGLSNAPNCSTITCGHNERCNKNDDQTLSCICSPIATLNIATQQCVSKYQWVNYKKKLWNDSRLVHHDSLNYFIVVRIKYNKDQVPYEGQINYDATVMPIAELNTNDYKQLQVLLVEPVGHYEWVYSSNGKVEENAIEGGHINDEIVYVCRMNNYGHNYIGVMRPNNGTCYSDYWDQYYSDYFLLTYKI</sequence>
<dbReference type="Proteomes" id="UP001168972">
    <property type="component" value="Unassembled WGS sequence"/>
</dbReference>